<keyword evidence="3" id="KW-1185">Reference proteome</keyword>
<sequence>MPTPSETSSSPTPSTSSRMTQQWPESMTSIRESVPEVPIVEPAQAPTFAPVIQKSHRRYHDDDDDDDELLVTSGDLDEQAGGKVGLFDVVKREFRCKTAVITNRAAYEDPNHPATVRKPKVNFIQDMKAKVGIAMELKNKGMEDLQHKEYREATKYFHRALLHIKGLDPDEGVVWNAEFEAMDKDKMPLRVMPNELKDIKEAVEIDCYLNLAVCLMHKERVPYRRIKEYCLKVLDIREDHVKALTRAGMACYYLREYEVSRFYLQSAKDLSHEPMDLNIKKYLQMVENQLIKASKGKK</sequence>
<gene>
    <name evidence="2" type="ORF">CVLEPA_LOCUS20429</name>
</gene>
<dbReference type="InterPro" id="IPR050754">
    <property type="entry name" value="FKBP4/5/8-like"/>
</dbReference>
<dbReference type="InterPro" id="IPR011990">
    <property type="entry name" value="TPR-like_helical_dom_sf"/>
</dbReference>
<proteinExistence type="predicted"/>
<feature type="compositionally biased region" description="Polar residues" evidence="1">
    <location>
        <begin position="18"/>
        <end position="31"/>
    </location>
</feature>
<protein>
    <submittedName>
        <fullName evidence="2">Uncharacterized protein</fullName>
    </submittedName>
</protein>
<evidence type="ECO:0000256" key="1">
    <source>
        <dbReference type="SAM" id="MobiDB-lite"/>
    </source>
</evidence>
<dbReference type="SUPFAM" id="SSF48452">
    <property type="entry name" value="TPR-like"/>
    <property type="match status" value="1"/>
</dbReference>
<dbReference type="Gene3D" id="1.25.40.10">
    <property type="entry name" value="Tetratricopeptide repeat domain"/>
    <property type="match status" value="1"/>
</dbReference>
<evidence type="ECO:0000313" key="3">
    <source>
        <dbReference type="Proteomes" id="UP001642483"/>
    </source>
</evidence>
<name>A0ABP0GAC7_CLALP</name>
<dbReference type="EMBL" id="CAWYQH010000108">
    <property type="protein sequence ID" value="CAK8688408.1"/>
    <property type="molecule type" value="Genomic_DNA"/>
</dbReference>
<reference evidence="2 3" key="1">
    <citation type="submission" date="2024-02" db="EMBL/GenBank/DDBJ databases">
        <authorList>
            <person name="Daric V."/>
            <person name="Darras S."/>
        </authorList>
    </citation>
    <scope>NUCLEOTIDE SEQUENCE [LARGE SCALE GENOMIC DNA]</scope>
</reference>
<dbReference type="PANTHER" id="PTHR46512:SF5">
    <property type="entry name" value="TETRATRICOPEPTIDE REPEAT DOMAIN 9"/>
    <property type="match status" value="1"/>
</dbReference>
<feature type="region of interest" description="Disordered" evidence="1">
    <location>
        <begin position="1"/>
        <end position="47"/>
    </location>
</feature>
<comment type="caution">
    <text evidence="2">The sequence shown here is derived from an EMBL/GenBank/DDBJ whole genome shotgun (WGS) entry which is preliminary data.</text>
</comment>
<accession>A0ABP0GAC7</accession>
<dbReference type="Proteomes" id="UP001642483">
    <property type="component" value="Unassembled WGS sequence"/>
</dbReference>
<feature type="compositionally biased region" description="Low complexity" evidence="1">
    <location>
        <begin position="1"/>
        <end position="17"/>
    </location>
</feature>
<evidence type="ECO:0000313" key="2">
    <source>
        <dbReference type="EMBL" id="CAK8688408.1"/>
    </source>
</evidence>
<dbReference type="PANTHER" id="PTHR46512">
    <property type="entry name" value="PEPTIDYLPROLYL ISOMERASE"/>
    <property type="match status" value="1"/>
</dbReference>
<organism evidence="2 3">
    <name type="scientific">Clavelina lepadiformis</name>
    <name type="common">Light-bulb sea squirt</name>
    <name type="synonym">Ascidia lepadiformis</name>
    <dbReference type="NCBI Taxonomy" id="159417"/>
    <lineage>
        <taxon>Eukaryota</taxon>
        <taxon>Metazoa</taxon>
        <taxon>Chordata</taxon>
        <taxon>Tunicata</taxon>
        <taxon>Ascidiacea</taxon>
        <taxon>Aplousobranchia</taxon>
        <taxon>Clavelinidae</taxon>
        <taxon>Clavelina</taxon>
    </lineage>
</organism>